<evidence type="ECO:0000256" key="4">
    <source>
        <dbReference type="ARBA" id="ARBA00022692"/>
    </source>
</evidence>
<keyword evidence="2" id="KW-1003">Cell membrane</keyword>
<evidence type="ECO:0000256" key="1">
    <source>
        <dbReference type="ARBA" id="ARBA00004651"/>
    </source>
</evidence>
<gene>
    <name evidence="10" type="ORF">KDL01_24470</name>
</gene>
<dbReference type="Proteomes" id="UP000675781">
    <property type="component" value="Unassembled WGS sequence"/>
</dbReference>
<keyword evidence="5 9" id="KW-1133">Transmembrane helix</keyword>
<feature type="transmembrane region" description="Helical" evidence="9">
    <location>
        <begin position="379"/>
        <end position="397"/>
    </location>
</feature>
<evidence type="ECO:0000256" key="7">
    <source>
        <dbReference type="ARBA" id="ARBA00024033"/>
    </source>
</evidence>
<feature type="transmembrane region" description="Helical" evidence="9">
    <location>
        <begin position="304"/>
        <end position="325"/>
    </location>
</feature>
<feature type="transmembrane region" description="Helical" evidence="9">
    <location>
        <begin position="162"/>
        <end position="181"/>
    </location>
</feature>
<reference evidence="10" key="1">
    <citation type="submission" date="2021-04" db="EMBL/GenBank/DDBJ databases">
        <title>Genome based classification of Actinospica acidithermotolerans sp. nov., an actinobacterium isolated from an Indonesian hot spring.</title>
        <authorList>
            <person name="Kusuma A.B."/>
            <person name="Putra K.E."/>
            <person name="Nafisah S."/>
            <person name="Loh J."/>
            <person name="Nouioui I."/>
            <person name="Goodfellow M."/>
        </authorList>
    </citation>
    <scope>NUCLEOTIDE SEQUENCE</scope>
    <source>
        <strain evidence="10">CSCA 57</strain>
    </source>
</reference>
<evidence type="ECO:0000256" key="3">
    <source>
        <dbReference type="ARBA" id="ARBA00022679"/>
    </source>
</evidence>
<dbReference type="EMBL" id="JAGSOG010000143">
    <property type="protein sequence ID" value="MBR7836455.1"/>
    <property type="molecule type" value="Genomic_DNA"/>
</dbReference>
<protein>
    <submittedName>
        <fullName evidence="10">DUF2029 domain-containing protein</fullName>
    </submittedName>
</protein>
<dbReference type="InterPro" id="IPR018584">
    <property type="entry name" value="GT87"/>
</dbReference>
<keyword evidence="6 9" id="KW-0472">Membrane</keyword>
<feature type="transmembrane region" description="Helical" evidence="9">
    <location>
        <begin position="193"/>
        <end position="214"/>
    </location>
</feature>
<feature type="transmembrane region" description="Helical" evidence="9">
    <location>
        <begin position="104"/>
        <end position="127"/>
    </location>
</feature>
<comment type="subcellular location">
    <subcellularLocation>
        <location evidence="1">Cell membrane</location>
        <topology evidence="1">Multi-pass membrane protein</topology>
    </subcellularLocation>
</comment>
<organism evidence="10 11">
    <name type="scientific">Actinospica durhamensis</name>
    <dbReference type="NCBI Taxonomy" id="1508375"/>
    <lineage>
        <taxon>Bacteria</taxon>
        <taxon>Bacillati</taxon>
        <taxon>Actinomycetota</taxon>
        <taxon>Actinomycetes</taxon>
        <taxon>Catenulisporales</taxon>
        <taxon>Actinospicaceae</taxon>
        <taxon>Actinospica</taxon>
    </lineage>
</organism>
<feature type="transmembrane region" description="Helical" evidence="9">
    <location>
        <begin position="226"/>
        <end position="245"/>
    </location>
</feature>
<comment type="caution">
    <text evidence="10">The sequence shown here is derived from an EMBL/GenBank/DDBJ whole genome shotgun (WGS) entry which is preliminary data.</text>
</comment>
<feature type="region of interest" description="Disordered" evidence="8">
    <location>
        <begin position="453"/>
        <end position="495"/>
    </location>
</feature>
<evidence type="ECO:0000313" key="11">
    <source>
        <dbReference type="Proteomes" id="UP000675781"/>
    </source>
</evidence>
<feature type="transmembrane region" description="Helical" evidence="9">
    <location>
        <begin position="337"/>
        <end position="370"/>
    </location>
</feature>
<feature type="transmembrane region" description="Helical" evidence="9">
    <location>
        <begin position="26"/>
        <end position="49"/>
    </location>
</feature>
<evidence type="ECO:0000256" key="5">
    <source>
        <dbReference type="ARBA" id="ARBA00022989"/>
    </source>
</evidence>
<evidence type="ECO:0000313" key="10">
    <source>
        <dbReference type="EMBL" id="MBR7836455.1"/>
    </source>
</evidence>
<dbReference type="GO" id="GO:0016758">
    <property type="term" value="F:hexosyltransferase activity"/>
    <property type="evidence" value="ECO:0007669"/>
    <property type="project" value="InterPro"/>
</dbReference>
<keyword evidence="4 9" id="KW-0812">Transmembrane</keyword>
<dbReference type="AlphaFoldDB" id="A0A941ES21"/>
<evidence type="ECO:0000256" key="9">
    <source>
        <dbReference type="SAM" id="Phobius"/>
    </source>
</evidence>
<comment type="similarity">
    <text evidence="7">Belongs to the glycosyltransferase 87 family.</text>
</comment>
<dbReference type="RefSeq" id="WP_212530933.1">
    <property type="nucleotide sequence ID" value="NZ_JAGSOG010000143.1"/>
</dbReference>
<evidence type="ECO:0000256" key="2">
    <source>
        <dbReference type="ARBA" id="ARBA00022475"/>
    </source>
</evidence>
<evidence type="ECO:0000256" key="6">
    <source>
        <dbReference type="ARBA" id="ARBA00023136"/>
    </source>
</evidence>
<sequence length="495" mass="54536">MTIRQATPTLAGEKKALHMSPTRRRVVTALTVWFLTRAVLYAAATGHILRRWGVPSVGDVKTYMVWAEKWLVNGHIPIDTKWQYPPLLAPILTFPQWLSDAWGLHYLTTFTVMTVLADAAIVALLLWTAAHRGVWSGPWYWIVGVPLLGPIVYGRYDVFPALFVVFALVLLGKGIPAALADDSGDTRSRRKRWLAGILIGFGAAVKIWPGLAIFGMPRTRRGWETILAVAASVVGVIALLSLFYTHTLSFIGNQSGRGIEIESIWGVLFLLGKRLGLEHVKVKLVYGSYQTLPDSHAMHILVSLAYYASMASTVLGFGLLAYWWWRKTWRPAMVADATFVATLMMIVVSRVISPQYMIWALAVAGFCLLYKDTTQRRSALLVLIALPLTQYEFPFFFQQLLHAHLVPVLVVLLRDLLLIAATVIGFRDMWVSSVEGGFLPRRLSARLGRTAAQGAPATDAADADPHGTAVGTQRPAPANEAETQSPSAVEPAAQT</sequence>
<accession>A0A941ES21</accession>
<feature type="transmembrane region" description="Helical" evidence="9">
    <location>
        <begin position="139"/>
        <end position="156"/>
    </location>
</feature>
<keyword evidence="11" id="KW-1185">Reference proteome</keyword>
<dbReference type="Pfam" id="PF09594">
    <property type="entry name" value="GT87"/>
    <property type="match status" value="1"/>
</dbReference>
<proteinExistence type="inferred from homology"/>
<dbReference type="GO" id="GO:0005886">
    <property type="term" value="C:plasma membrane"/>
    <property type="evidence" value="ECO:0007669"/>
    <property type="project" value="UniProtKB-SubCell"/>
</dbReference>
<keyword evidence="3" id="KW-0808">Transferase</keyword>
<feature type="compositionally biased region" description="Polar residues" evidence="8">
    <location>
        <begin position="481"/>
        <end position="495"/>
    </location>
</feature>
<name>A0A941ES21_9ACTN</name>
<evidence type="ECO:0000256" key="8">
    <source>
        <dbReference type="SAM" id="MobiDB-lite"/>
    </source>
</evidence>